<dbReference type="Gene3D" id="3.30.2350.10">
    <property type="entry name" value="Pseudouridine synthase"/>
    <property type="match status" value="1"/>
</dbReference>
<dbReference type="GO" id="GO:0000455">
    <property type="term" value="P:enzyme-directed rRNA pseudouridine synthesis"/>
    <property type="evidence" value="ECO:0007669"/>
    <property type="project" value="TreeGrafter"/>
</dbReference>
<dbReference type="EMBL" id="QGDT01000014">
    <property type="protein sequence ID" value="PWJ55309.1"/>
    <property type="molecule type" value="Genomic_DNA"/>
</dbReference>
<dbReference type="OrthoDB" id="9807829at2"/>
<dbReference type="PANTHER" id="PTHR21600">
    <property type="entry name" value="MITOCHONDRIAL RNA PSEUDOURIDINE SYNTHASE"/>
    <property type="match status" value="1"/>
</dbReference>
<reference evidence="3 4" key="1">
    <citation type="submission" date="2018-03" db="EMBL/GenBank/DDBJ databases">
        <title>Genomic Encyclopedia of Archaeal and Bacterial Type Strains, Phase II (KMG-II): from individual species to whole genera.</title>
        <authorList>
            <person name="Goeker M."/>
        </authorList>
    </citation>
    <scope>NUCLEOTIDE SEQUENCE [LARGE SCALE GENOMIC DNA]</scope>
    <source>
        <strain evidence="3 4">DSM 100346</strain>
    </source>
</reference>
<dbReference type="InterPro" id="IPR006145">
    <property type="entry name" value="PsdUridine_synth_RsuA/RluA"/>
</dbReference>
<evidence type="ECO:0000313" key="4">
    <source>
        <dbReference type="Proteomes" id="UP000245880"/>
    </source>
</evidence>
<protein>
    <submittedName>
        <fullName evidence="3">23S rRNA pseudouridine955/2504/2580 synthase</fullName>
    </submittedName>
</protein>
<dbReference type="CDD" id="cd02869">
    <property type="entry name" value="PseudoU_synth_RluA_like"/>
    <property type="match status" value="1"/>
</dbReference>
<dbReference type="InterPro" id="IPR020103">
    <property type="entry name" value="PsdUridine_synth_cat_dom_sf"/>
</dbReference>
<dbReference type="Pfam" id="PF00849">
    <property type="entry name" value="PseudoU_synth_2"/>
    <property type="match status" value="1"/>
</dbReference>
<dbReference type="InterPro" id="IPR050188">
    <property type="entry name" value="RluA_PseudoU_synthase"/>
</dbReference>
<keyword evidence="4" id="KW-1185">Reference proteome</keyword>
<organism evidence="3 4">
    <name type="scientific">Dyadobacter jejuensis</name>
    <dbReference type="NCBI Taxonomy" id="1082580"/>
    <lineage>
        <taxon>Bacteria</taxon>
        <taxon>Pseudomonadati</taxon>
        <taxon>Bacteroidota</taxon>
        <taxon>Cytophagia</taxon>
        <taxon>Cytophagales</taxon>
        <taxon>Spirosomataceae</taxon>
        <taxon>Dyadobacter</taxon>
    </lineage>
</organism>
<dbReference type="PANTHER" id="PTHR21600:SF87">
    <property type="entry name" value="RNA PSEUDOURIDYLATE SYNTHASE DOMAIN-CONTAINING PROTEIN 1"/>
    <property type="match status" value="1"/>
</dbReference>
<dbReference type="Proteomes" id="UP000245880">
    <property type="component" value="Unassembled WGS sequence"/>
</dbReference>
<evidence type="ECO:0000313" key="3">
    <source>
        <dbReference type="EMBL" id="PWJ55309.1"/>
    </source>
</evidence>
<dbReference type="GO" id="GO:0140098">
    <property type="term" value="F:catalytic activity, acting on RNA"/>
    <property type="evidence" value="ECO:0007669"/>
    <property type="project" value="UniProtKB-ARBA"/>
</dbReference>
<dbReference type="GO" id="GO:0009982">
    <property type="term" value="F:pseudouridine synthase activity"/>
    <property type="evidence" value="ECO:0007669"/>
    <property type="project" value="InterPro"/>
</dbReference>
<dbReference type="SUPFAM" id="SSF55120">
    <property type="entry name" value="Pseudouridine synthase"/>
    <property type="match status" value="1"/>
</dbReference>
<comment type="caution">
    <text evidence="3">The sequence shown here is derived from an EMBL/GenBank/DDBJ whole genome shotgun (WGS) entry which is preliminary data.</text>
</comment>
<dbReference type="RefSeq" id="WP_109677277.1">
    <property type="nucleotide sequence ID" value="NZ_QGDT01000014.1"/>
</dbReference>
<name>A0A316AD24_9BACT</name>
<evidence type="ECO:0000256" key="1">
    <source>
        <dbReference type="ARBA" id="ARBA00010876"/>
    </source>
</evidence>
<dbReference type="GO" id="GO:0003723">
    <property type="term" value="F:RNA binding"/>
    <property type="evidence" value="ECO:0007669"/>
    <property type="project" value="InterPro"/>
</dbReference>
<comment type="similarity">
    <text evidence="1">Belongs to the pseudouridine synthase RluA family.</text>
</comment>
<sequence length="240" mass="27226">MKIKFEDLILFENEDFLLVNKPPHLATLDERTADRGGSLLRLAKEYNSELQAAHRLDKETSGVLAFAKNPAAYRHLAMQFEHRQVTKRYHAVVGGIHDLDSISVYLPILPLKNGTVVKIDKLEGKVAETIFNTLKVYRGYSLIECIPITGRMHQIRIHLSCLKAPIVCDPQYGGEPIYLSSLKKKFNLKKDTEEQPLIQRVALHAHALSFALMNGEPIRVEAPYPKDFEVLVKQLNKFGI</sequence>
<dbReference type="AlphaFoldDB" id="A0A316AD24"/>
<evidence type="ECO:0000259" key="2">
    <source>
        <dbReference type="Pfam" id="PF00849"/>
    </source>
</evidence>
<accession>A0A316AD24</accession>
<proteinExistence type="inferred from homology"/>
<gene>
    <name evidence="3" type="ORF">CLV98_11478</name>
</gene>
<feature type="domain" description="Pseudouridine synthase RsuA/RluA-like" evidence="2">
    <location>
        <begin position="15"/>
        <end position="160"/>
    </location>
</feature>